<evidence type="ECO:0000313" key="1">
    <source>
        <dbReference type="EMBL" id="GAA1500165.1"/>
    </source>
</evidence>
<protein>
    <recommendedName>
        <fullName evidence="3">VWA containing CoxE family protein</fullName>
    </recommendedName>
</protein>
<reference evidence="1 2" key="1">
    <citation type="journal article" date="2019" name="Int. J. Syst. Evol. Microbiol.">
        <title>The Global Catalogue of Microorganisms (GCM) 10K type strain sequencing project: providing services to taxonomists for standard genome sequencing and annotation.</title>
        <authorList>
            <consortium name="The Broad Institute Genomics Platform"/>
            <consortium name="The Broad Institute Genome Sequencing Center for Infectious Disease"/>
            <person name="Wu L."/>
            <person name="Ma J."/>
        </authorList>
    </citation>
    <scope>NUCLEOTIDE SEQUENCE [LARGE SCALE GENOMIC DNA]</scope>
    <source>
        <strain evidence="1 2">JCM 15933</strain>
    </source>
</reference>
<accession>A0ABN1ZKD7</accession>
<dbReference type="EMBL" id="BAAAQD010000001">
    <property type="protein sequence ID" value="GAA1500165.1"/>
    <property type="molecule type" value="Genomic_DNA"/>
</dbReference>
<proteinExistence type="predicted"/>
<dbReference type="Pfam" id="PF05762">
    <property type="entry name" value="VWA_CoxE"/>
    <property type="match status" value="1"/>
</dbReference>
<dbReference type="Proteomes" id="UP001501470">
    <property type="component" value="Unassembled WGS sequence"/>
</dbReference>
<gene>
    <name evidence="1" type="ORF">GCM10009827_005120</name>
</gene>
<name>A0ABN1ZKD7_9ACTN</name>
<sequence length="394" mass="42418">MTAPMPSFVRDLVTRLRRRGLPLGVDDCAALRTALAAGHGLDSPAKLRALCVTLWAKSPRDAELINATMHLVRLPDWPTADTPSPSKPADVALGERAAQTAPGIDAPTAAPAPEQVEEELTVVVPPRHAGPAEPPHSGMTSPFLVVRPQYPVAERDVAQIWRRLRRPVRRGPLTEVDVDATVDRFARTGLAEGPVLVPRRVNAARLLLLVDRDGSMAPYHGFVDHVVGSVVRAGRLDDITVAYFRNTPGRSRDRSALASLPGTLAADLDPILDRVPPLNTGRVYRDPEMLTSWPVADLLSGVTPATVVAAISDAGALRGAFVTTRLFDTVAFALSVLRRGARLAWLNPVASDRWPGTTAGQIARHVPMYPLTRAGMYSAVDALRGHPVPLERPL</sequence>
<organism evidence="1 2">
    <name type="scientific">Dactylosporangium maewongense</name>
    <dbReference type="NCBI Taxonomy" id="634393"/>
    <lineage>
        <taxon>Bacteria</taxon>
        <taxon>Bacillati</taxon>
        <taxon>Actinomycetota</taxon>
        <taxon>Actinomycetes</taxon>
        <taxon>Micromonosporales</taxon>
        <taxon>Micromonosporaceae</taxon>
        <taxon>Dactylosporangium</taxon>
    </lineage>
</organism>
<dbReference type="PANTHER" id="PTHR39338:SF7">
    <property type="entry name" value="BLL6692 PROTEIN"/>
    <property type="match status" value="1"/>
</dbReference>
<comment type="caution">
    <text evidence="1">The sequence shown here is derived from an EMBL/GenBank/DDBJ whole genome shotgun (WGS) entry which is preliminary data.</text>
</comment>
<evidence type="ECO:0000313" key="2">
    <source>
        <dbReference type="Proteomes" id="UP001501470"/>
    </source>
</evidence>
<dbReference type="InterPro" id="IPR008912">
    <property type="entry name" value="Uncharacterised_CoxE"/>
</dbReference>
<dbReference type="PANTHER" id="PTHR39338">
    <property type="entry name" value="BLL5662 PROTEIN-RELATED"/>
    <property type="match status" value="1"/>
</dbReference>
<keyword evidence="2" id="KW-1185">Reference proteome</keyword>
<evidence type="ECO:0008006" key="3">
    <source>
        <dbReference type="Google" id="ProtNLM"/>
    </source>
</evidence>